<organism evidence="2 3">
    <name type="scientific">Lujinxingia vulgaris</name>
    <dbReference type="NCBI Taxonomy" id="2600176"/>
    <lineage>
        <taxon>Bacteria</taxon>
        <taxon>Deltaproteobacteria</taxon>
        <taxon>Bradymonadales</taxon>
        <taxon>Lujinxingiaceae</taxon>
        <taxon>Lujinxingia</taxon>
    </lineage>
</organism>
<keyword evidence="1" id="KW-0732">Signal</keyword>
<sequence length="358" mass="40019">MKHVIRATAGLIVAFALANTGCGDINADLQPADIDHAHDSPDASMDATDVFEGRYHEIYLDEGSRTLYALGRSDEALRLYSAMVPATPWEQLVWTRNALPHALAHDANVRVTSLVRHEGALFLATGDHGAWTREASSGRWQPFEIDGAINEGQVTRFAVHEGRLFAHIVYRSSGEHSAAGERRVQIWAESQEGWQLQHEALNMLIDYVPQRTRTLRSTMYGTVEIQREMDDMWERVAEINQGASARLTLWEGEMSAITRGGVWRSHTNAEHWEKLPGEGAWRFAIARDGLVLSQLDQRIEIMAPDATRHALPPLPTTSVLPAELAALGDEVFATVYDDHIYRLAGDRQSWIPMTPAIR</sequence>
<protein>
    <submittedName>
        <fullName evidence="2">Uncharacterized protein</fullName>
    </submittedName>
</protein>
<feature type="signal peptide" evidence="1">
    <location>
        <begin position="1"/>
        <end position="18"/>
    </location>
</feature>
<dbReference type="RefSeq" id="WP_146980880.1">
    <property type="nucleotide sequence ID" value="NZ_VOSM01000003.1"/>
</dbReference>
<dbReference type="OrthoDB" id="9825459at2"/>
<reference evidence="2 3" key="1">
    <citation type="submission" date="2019-08" db="EMBL/GenBank/DDBJ databases">
        <title>Bradymonadales sp. TMQ4.</title>
        <authorList>
            <person name="Liang Q."/>
        </authorList>
    </citation>
    <scope>NUCLEOTIDE SEQUENCE [LARGE SCALE GENOMIC DNA]</scope>
    <source>
        <strain evidence="2 3">TMQ4</strain>
    </source>
</reference>
<dbReference type="EMBL" id="VOSM01000003">
    <property type="protein sequence ID" value="TXD37727.1"/>
    <property type="molecule type" value="Genomic_DNA"/>
</dbReference>
<keyword evidence="3" id="KW-1185">Reference proteome</keyword>
<evidence type="ECO:0000256" key="1">
    <source>
        <dbReference type="SAM" id="SignalP"/>
    </source>
</evidence>
<dbReference type="Proteomes" id="UP000321412">
    <property type="component" value="Unassembled WGS sequence"/>
</dbReference>
<gene>
    <name evidence="2" type="ORF">FRC98_08555</name>
</gene>
<evidence type="ECO:0000313" key="3">
    <source>
        <dbReference type="Proteomes" id="UP000321412"/>
    </source>
</evidence>
<proteinExistence type="predicted"/>
<feature type="chain" id="PRO_5023058324" evidence="1">
    <location>
        <begin position="19"/>
        <end position="358"/>
    </location>
</feature>
<name>A0A5C6XFT0_9DELT</name>
<comment type="caution">
    <text evidence="2">The sequence shown here is derived from an EMBL/GenBank/DDBJ whole genome shotgun (WGS) entry which is preliminary data.</text>
</comment>
<evidence type="ECO:0000313" key="2">
    <source>
        <dbReference type="EMBL" id="TXD37727.1"/>
    </source>
</evidence>
<accession>A0A5C6XFT0</accession>
<dbReference type="AlphaFoldDB" id="A0A5C6XFT0"/>